<reference evidence="1" key="1">
    <citation type="submission" date="2020-11" db="EMBL/GenBank/DDBJ databases">
        <authorList>
            <person name="Tran Van P."/>
        </authorList>
    </citation>
    <scope>NUCLEOTIDE SEQUENCE</scope>
</reference>
<organism evidence="1">
    <name type="scientific">Cyprideis torosa</name>
    <dbReference type="NCBI Taxonomy" id="163714"/>
    <lineage>
        <taxon>Eukaryota</taxon>
        <taxon>Metazoa</taxon>
        <taxon>Ecdysozoa</taxon>
        <taxon>Arthropoda</taxon>
        <taxon>Crustacea</taxon>
        <taxon>Oligostraca</taxon>
        <taxon>Ostracoda</taxon>
        <taxon>Podocopa</taxon>
        <taxon>Podocopida</taxon>
        <taxon>Cytherocopina</taxon>
        <taxon>Cytheroidea</taxon>
        <taxon>Cytherideidae</taxon>
        <taxon>Cyprideis</taxon>
    </lineage>
</organism>
<name>A0A7R8ZK57_9CRUS</name>
<proteinExistence type="predicted"/>
<sequence length="193" mass="22313">MRRHTSLSRGRRFRPQYELVWTNSYLYRRLERALLSAVSEMVNLSVALSHKVFRAVSPLDDLGRVGPPEPLLETLPPAWIRCVRVKKVSSLSALEEKLERGNLSIFLSLYIPRGQAAYIFFLRSPSIRFPISLTLFRIRRPSKSQQWLLLLPLGNVEENIELEKSGIPDYKGQFLLRYASDSSEEHRIGEETD</sequence>
<accession>A0A7R8ZK57</accession>
<gene>
    <name evidence="1" type="ORF">CTOB1V02_LOCUS2473</name>
</gene>
<dbReference type="AlphaFoldDB" id="A0A7R8ZK57"/>
<dbReference type="EMBL" id="OB660388">
    <property type="protein sequence ID" value="CAD7224516.1"/>
    <property type="molecule type" value="Genomic_DNA"/>
</dbReference>
<protein>
    <submittedName>
        <fullName evidence="1">Uncharacterized protein</fullName>
    </submittedName>
</protein>
<evidence type="ECO:0000313" key="1">
    <source>
        <dbReference type="EMBL" id="CAD7224516.1"/>
    </source>
</evidence>